<proteinExistence type="inferred from homology"/>
<feature type="transmembrane region" description="Helical" evidence="7">
    <location>
        <begin position="71"/>
        <end position="91"/>
    </location>
</feature>
<dbReference type="RefSeq" id="WP_282720840.1">
    <property type="nucleotide sequence ID" value="NZ_JASCQO010000028.1"/>
</dbReference>
<reference evidence="8 9" key="1">
    <citation type="submission" date="2023-04" db="EMBL/GenBank/DDBJ databases">
        <title>Halomonas strains isolated from rhizosphere soil.</title>
        <authorList>
            <person name="Xu L."/>
            <person name="Sun J.-Q."/>
        </authorList>
    </citation>
    <scope>NUCLEOTIDE SEQUENCE [LARGE SCALE GENOMIC DNA]</scope>
    <source>
        <strain evidence="8 9">LN1S58</strain>
    </source>
</reference>
<sequence length="325" mass="33718">MMGLPIRQLVRQHSEIGIILIAILLVMFFSTTSFDRWATAYNLASIAQITATLGLLALGASLVMGTGEIDISVGSTFGIGALAYLGTVATIGPLPAMLLAAAAGAAIGLFNGFIVTRFGVSSLLLTLSTLLVFRGVAVALTDGFSFSVPYGERSGFLYQLFGGGDFLGVNTGFWWLILGLAVLMVFLYATPGGSRLLAVGGSAESARSRGIRVTRVKVRAFIICGVLAALAGTLEGGKLGFADGGMGRLMELQAIAACVLGGCALLGGRVSLIGVVVGAFVLSSIQSYLVVNGVQPQWFMLLLGTIVVAAAISDRSLRDWALRSR</sequence>
<dbReference type="Proteomes" id="UP001244242">
    <property type="component" value="Unassembled WGS sequence"/>
</dbReference>
<evidence type="ECO:0000256" key="7">
    <source>
        <dbReference type="SAM" id="Phobius"/>
    </source>
</evidence>
<feature type="transmembrane region" description="Helical" evidence="7">
    <location>
        <begin position="123"/>
        <end position="146"/>
    </location>
</feature>
<keyword evidence="9" id="KW-1185">Reference proteome</keyword>
<evidence type="ECO:0000313" key="8">
    <source>
        <dbReference type="EMBL" id="MDI5933330.1"/>
    </source>
</evidence>
<protein>
    <submittedName>
        <fullName evidence="8">ABC transporter permease</fullName>
    </submittedName>
</protein>
<feature type="transmembrane region" description="Helical" evidence="7">
    <location>
        <begin position="16"/>
        <end position="34"/>
    </location>
</feature>
<comment type="similarity">
    <text evidence="2">Belongs to the binding-protein-dependent transport system permease family. AraH/RbsC subfamily.</text>
</comment>
<keyword evidence="4 7" id="KW-0812">Transmembrane</keyword>
<feature type="transmembrane region" description="Helical" evidence="7">
    <location>
        <begin position="272"/>
        <end position="291"/>
    </location>
</feature>
<feature type="transmembrane region" description="Helical" evidence="7">
    <location>
        <begin position="216"/>
        <end position="234"/>
    </location>
</feature>
<gene>
    <name evidence="8" type="ORF">QLQ84_05960</name>
</gene>
<feature type="transmembrane region" description="Helical" evidence="7">
    <location>
        <begin position="40"/>
        <end position="64"/>
    </location>
</feature>
<dbReference type="CDD" id="cd06579">
    <property type="entry name" value="TM_PBP1_transp_AraH_like"/>
    <property type="match status" value="1"/>
</dbReference>
<dbReference type="PANTHER" id="PTHR32196">
    <property type="entry name" value="ABC TRANSPORTER PERMEASE PROTEIN YPHD-RELATED-RELATED"/>
    <property type="match status" value="1"/>
</dbReference>
<comment type="caution">
    <text evidence="8">The sequence shown here is derived from an EMBL/GenBank/DDBJ whole genome shotgun (WGS) entry which is preliminary data.</text>
</comment>
<dbReference type="InterPro" id="IPR001851">
    <property type="entry name" value="ABC_transp_permease"/>
</dbReference>
<feature type="transmembrane region" description="Helical" evidence="7">
    <location>
        <begin position="166"/>
        <end position="189"/>
    </location>
</feature>
<feature type="transmembrane region" description="Helical" evidence="7">
    <location>
        <begin position="297"/>
        <end position="317"/>
    </location>
</feature>
<evidence type="ECO:0000256" key="6">
    <source>
        <dbReference type="ARBA" id="ARBA00023136"/>
    </source>
</evidence>
<dbReference type="EMBL" id="JASCQO010000028">
    <property type="protein sequence ID" value="MDI5933330.1"/>
    <property type="molecule type" value="Genomic_DNA"/>
</dbReference>
<evidence type="ECO:0000313" key="9">
    <source>
        <dbReference type="Proteomes" id="UP001244242"/>
    </source>
</evidence>
<feature type="transmembrane region" description="Helical" evidence="7">
    <location>
        <begin position="97"/>
        <end position="116"/>
    </location>
</feature>
<evidence type="ECO:0000256" key="2">
    <source>
        <dbReference type="ARBA" id="ARBA00007942"/>
    </source>
</evidence>
<keyword evidence="5 7" id="KW-1133">Transmembrane helix</keyword>
<comment type="subcellular location">
    <subcellularLocation>
        <location evidence="1">Cell inner membrane</location>
        <topology evidence="1">Multi-pass membrane protein</topology>
    </subcellularLocation>
</comment>
<evidence type="ECO:0000256" key="4">
    <source>
        <dbReference type="ARBA" id="ARBA00022692"/>
    </source>
</evidence>
<keyword evidence="6 7" id="KW-0472">Membrane</keyword>
<keyword evidence="3" id="KW-1003">Cell membrane</keyword>
<name>A0ABT6VH70_9GAMM</name>
<evidence type="ECO:0000256" key="3">
    <source>
        <dbReference type="ARBA" id="ARBA00022475"/>
    </source>
</evidence>
<evidence type="ECO:0000256" key="1">
    <source>
        <dbReference type="ARBA" id="ARBA00004429"/>
    </source>
</evidence>
<evidence type="ECO:0000256" key="5">
    <source>
        <dbReference type="ARBA" id="ARBA00022989"/>
    </source>
</evidence>
<dbReference type="Pfam" id="PF02653">
    <property type="entry name" value="BPD_transp_2"/>
    <property type="match status" value="1"/>
</dbReference>
<accession>A0ABT6VH70</accession>
<organism evidence="8 9">
    <name type="scientific">Halomonas kalidii</name>
    <dbReference type="NCBI Taxonomy" id="3043293"/>
    <lineage>
        <taxon>Bacteria</taxon>
        <taxon>Pseudomonadati</taxon>
        <taxon>Pseudomonadota</taxon>
        <taxon>Gammaproteobacteria</taxon>
        <taxon>Oceanospirillales</taxon>
        <taxon>Halomonadaceae</taxon>
        <taxon>Halomonas</taxon>
    </lineage>
</organism>